<gene>
    <name evidence="1" type="ORF">GCM10022212_05510</name>
</gene>
<evidence type="ECO:0000313" key="1">
    <source>
        <dbReference type="EMBL" id="GAA4014105.1"/>
    </source>
</evidence>
<dbReference type="EMBL" id="BAAAZE010000003">
    <property type="protein sequence ID" value="GAA4014105.1"/>
    <property type="molecule type" value="Genomic_DNA"/>
</dbReference>
<reference evidence="2" key="1">
    <citation type="journal article" date="2019" name="Int. J. Syst. Evol. Microbiol.">
        <title>The Global Catalogue of Microorganisms (GCM) 10K type strain sequencing project: providing services to taxonomists for standard genome sequencing and annotation.</title>
        <authorList>
            <consortium name="The Broad Institute Genomics Platform"/>
            <consortium name="The Broad Institute Genome Sequencing Center for Infectious Disease"/>
            <person name="Wu L."/>
            <person name="Ma J."/>
        </authorList>
    </citation>
    <scope>NUCLEOTIDE SEQUENCE [LARGE SCALE GENOMIC DNA]</scope>
    <source>
        <strain evidence="2">JCM 16673</strain>
    </source>
</reference>
<accession>A0ABP7SN93</accession>
<dbReference type="Proteomes" id="UP001501353">
    <property type="component" value="Unassembled WGS sequence"/>
</dbReference>
<organism evidence="1 2">
    <name type="scientific">Actimicrobium antarcticum</name>
    <dbReference type="NCBI Taxonomy" id="1051899"/>
    <lineage>
        <taxon>Bacteria</taxon>
        <taxon>Pseudomonadati</taxon>
        <taxon>Pseudomonadota</taxon>
        <taxon>Betaproteobacteria</taxon>
        <taxon>Burkholderiales</taxon>
        <taxon>Oxalobacteraceae</taxon>
        <taxon>Actimicrobium</taxon>
    </lineage>
</organism>
<proteinExistence type="predicted"/>
<comment type="caution">
    <text evidence="1">The sequence shown here is derived from an EMBL/GenBank/DDBJ whole genome shotgun (WGS) entry which is preliminary data.</text>
</comment>
<name>A0ABP7SN93_9BURK</name>
<dbReference type="Pfam" id="PF11227">
    <property type="entry name" value="DUF3025"/>
    <property type="match status" value="1"/>
</dbReference>
<protein>
    <submittedName>
        <fullName evidence="1">DUF3025 domain-containing protein</fullName>
    </submittedName>
</protein>
<sequence length="274" mass="30925">MTSDGVPPDFRLCIDWRQPWLAPLRGRGEPLCDAQCDWRARINEHARQAGMRNHRDQPICFVRQSELPAGLGYEAYIGATGRVPTRENLHDFFNAQVWLAFPRIKARLNALQAADIARQDAESGGVTAAHRGQLRDALTIFDESSALMVSSDSRLFDALRAHDWTTVFVDRREGFNRDCEVFLFGHALMEKLVAPYKGITAHAWLVQVDAAYFAWPESERMAHVDQIIAGQLTSGLRNADYTPLPLMGIPGWSADQDAAFYADPSVFRARRRRL</sequence>
<keyword evidence="2" id="KW-1185">Reference proteome</keyword>
<dbReference type="InterPro" id="IPR021390">
    <property type="entry name" value="DUF3025"/>
</dbReference>
<evidence type="ECO:0000313" key="2">
    <source>
        <dbReference type="Proteomes" id="UP001501353"/>
    </source>
</evidence>
<dbReference type="RefSeq" id="WP_344761690.1">
    <property type="nucleotide sequence ID" value="NZ_BAAAZE010000003.1"/>
</dbReference>